<comment type="subcellular location">
    <subcellularLocation>
        <location evidence="1">Cell membrane</location>
        <topology evidence="1">Peripheral membrane protein</topology>
    </subcellularLocation>
</comment>
<dbReference type="InterPro" id="IPR027417">
    <property type="entry name" value="P-loop_NTPase"/>
</dbReference>
<evidence type="ECO:0000256" key="7">
    <source>
        <dbReference type="ARBA" id="ARBA00022967"/>
    </source>
</evidence>
<dbReference type="PROSITE" id="PS00211">
    <property type="entry name" value="ABC_TRANSPORTER_1"/>
    <property type="match status" value="1"/>
</dbReference>
<keyword evidence="6 10" id="KW-0067">ATP-binding</keyword>
<dbReference type="GO" id="GO:0016887">
    <property type="term" value="F:ATP hydrolysis activity"/>
    <property type="evidence" value="ECO:0007669"/>
    <property type="project" value="InterPro"/>
</dbReference>
<dbReference type="InterPro" id="IPR017871">
    <property type="entry name" value="ABC_transporter-like_CS"/>
</dbReference>
<comment type="caution">
    <text evidence="10">The sequence shown here is derived from an EMBL/GenBank/DDBJ whole genome shotgun (WGS) entry which is preliminary data.</text>
</comment>
<evidence type="ECO:0000256" key="2">
    <source>
        <dbReference type="ARBA" id="ARBA00005417"/>
    </source>
</evidence>
<dbReference type="PANTHER" id="PTHR43553">
    <property type="entry name" value="HEAVY METAL TRANSPORTER"/>
    <property type="match status" value="1"/>
</dbReference>
<dbReference type="Proteomes" id="UP000717624">
    <property type="component" value="Unassembled WGS sequence"/>
</dbReference>
<dbReference type="Gene3D" id="3.40.50.300">
    <property type="entry name" value="P-loop containing nucleotide triphosphate hydrolases"/>
    <property type="match status" value="1"/>
</dbReference>
<evidence type="ECO:0000256" key="1">
    <source>
        <dbReference type="ARBA" id="ARBA00004202"/>
    </source>
</evidence>
<keyword evidence="8" id="KW-0472">Membrane</keyword>
<evidence type="ECO:0000256" key="4">
    <source>
        <dbReference type="ARBA" id="ARBA00022475"/>
    </source>
</evidence>
<keyword evidence="5" id="KW-0547">Nucleotide-binding</keyword>
<dbReference type="GO" id="GO:0015087">
    <property type="term" value="F:cobalt ion transmembrane transporter activity"/>
    <property type="evidence" value="ECO:0007669"/>
    <property type="project" value="UniProtKB-ARBA"/>
</dbReference>
<evidence type="ECO:0000313" key="10">
    <source>
        <dbReference type="EMBL" id="MBM7590042.1"/>
    </source>
</evidence>
<sequence>MIRMQQFTYRYSEMARPALEGINLVIEPGECIGLLGSNGAGKTTLCYAIMGLIPHFFQGDLTGEVRVNNQPVAKMDLAAMSRQVGMVLQNAANQLSGTKMTVEEEIAFGLENFAIAQEEMRERVDWALEILGIAGIRKRNPYQLSGGQLQRVAIASVLVLKPQILLLDEPTSQLDPKGTEEVYQVLRQLRKEGITILLAEHKVEMLAQCCTRLIVLNEGKIMADASPHAVLGHPSLPDWGVEAPVFTQAYQAVVQPHHGEKVPITLRETIERLNQYEQAYRG</sequence>
<dbReference type="PROSITE" id="PS50893">
    <property type="entry name" value="ABC_TRANSPORTER_2"/>
    <property type="match status" value="1"/>
</dbReference>
<reference evidence="10" key="1">
    <citation type="submission" date="2021-01" db="EMBL/GenBank/DDBJ databases">
        <title>Genomic Encyclopedia of Type Strains, Phase IV (KMG-IV): sequencing the most valuable type-strain genomes for metagenomic binning, comparative biology and taxonomic classification.</title>
        <authorList>
            <person name="Goeker M."/>
        </authorList>
    </citation>
    <scope>NUCLEOTIDE SEQUENCE</scope>
    <source>
        <strain evidence="10">DSM 25523</strain>
    </source>
</reference>
<accession>A0A939BRV5</accession>
<protein>
    <submittedName>
        <fullName evidence="10">Energy-coupling factor transporter ATP-binding protein EcfA2</fullName>
    </submittedName>
</protein>
<keyword evidence="11" id="KW-1185">Reference proteome</keyword>
<dbReference type="GO" id="GO:0043190">
    <property type="term" value="C:ATP-binding cassette (ABC) transporter complex"/>
    <property type="evidence" value="ECO:0007669"/>
    <property type="project" value="TreeGrafter"/>
</dbReference>
<dbReference type="InterPro" id="IPR003593">
    <property type="entry name" value="AAA+_ATPase"/>
</dbReference>
<gene>
    <name evidence="10" type="ORF">JOD01_001643</name>
</gene>
<proteinExistence type="inferred from homology"/>
<dbReference type="GO" id="GO:0005524">
    <property type="term" value="F:ATP binding"/>
    <property type="evidence" value="ECO:0007669"/>
    <property type="project" value="UniProtKB-KW"/>
</dbReference>
<dbReference type="RefSeq" id="WP_204517745.1">
    <property type="nucleotide sequence ID" value="NZ_BAABIN010000007.1"/>
</dbReference>
<dbReference type="InterPro" id="IPR015856">
    <property type="entry name" value="ABC_transpr_CbiO/EcfA_su"/>
</dbReference>
<dbReference type="GO" id="GO:0042626">
    <property type="term" value="F:ATPase-coupled transmembrane transporter activity"/>
    <property type="evidence" value="ECO:0007669"/>
    <property type="project" value="TreeGrafter"/>
</dbReference>
<feature type="domain" description="ABC transporter" evidence="9">
    <location>
        <begin position="2"/>
        <end position="243"/>
    </location>
</feature>
<dbReference type="InterPro" id="IPR003439">
    <property type="entry name" value="ABC_transporter-like_ATP-bd"/>
</dbReference>
<dbReference type="PANTHER" id="PTHR43553:SF24">
    <property type="entry name" value="ENERGY-COUPLING FACTOR TRANSPORTER ATP-BINDING PROTEIN ECFA1"/>
    <property type="match status" value="1"/>
</dbReference>
<evidence type="ECO:0000259" key="9">
    <source>
        <dbReference type="PROSITE" id="PS50893"/>
    </source>
</evidence>
<name>A0A939BRV5_9BACL</name>
<evidence type="ECO:0000313" key="11">
    <source>
        <dbReference type="Proteomes" id="UP000717624"/>
    </source>
</evidence>
<comment type="similarity">
    <text evidence="2">Belongs to the ABC transporter superfamily.</text>
</comment>
<dbReference type="Pfam" id="PF00005">
    <property type="entry name" value="ABC_tran"/>
    <property type="match status" value="1"/>
</dbReference>
<evidence type="ECO:0000256" key="3">
    <source>
        <dbReference type="ARBA" id="ARBA00022448"/>
    </source>
</evidence>
<organism evidence="10 11">
    <name type="scientific">Brevibacillus fulvus</name>
    <dbReference type="NCBI Taxonomy" id="1125967"/>
    <lineage>
        <taxon>Bacteria</taxon>
        <taxon>Bacillati</taxon>
        <taxon>Bacillota</taxon>
        <taxon>Bacilli</taxon>
        <taxon>Bacillales</taxon>
        <taxon>Paenibacillaceae</taxon>
        <taxon>Brevibacillus</taxon>
    </lineage>
</organism>
<keyword evidence="4" id="KW-1003">Cell membrane</keyword>
<evidence type="ECO:0000256" key="8">
    <source>
        <dbReference type="ARBA" id="ARBA00023136"/>
    </source>
</evidence>
<dbReference type="EMBL" id="JAFBEB010000004">
    <property type="protein sequence ID" value="MBM7590042.1"/>
    <property type="molecule type" value="Genomic_DNA"/>
</dbReference>
<dbReference type="InterPro" id="IPR050095">
    <property type="entry name" value="ECF_ABC_transporter_ATP-bd"/>
</dbReference>
<keyword evidence="3" id="KW-0813">Transport</keyword>
<dbReference type="SMART" id="SM00382">
    <property type="entry name" value="AAA"/>
    <property type="match status" value="1"/>
</dbReference>
<keyword evidence="7" id="KW-1278">Translocase</keyword>
<evidence type="ECO:0000256" key="5">
    <source>
        <dbReference type="ARBA" id="ARBA00022741"/>
    </source>
</evidence>
<dbReference type="AlphaFoldDB" id="A0A939BRV5"/>
<dbReference type="SUPFAM" id="SSF52540">
    <property type="entry name" value="P-loop containing nucleoside triphosphate hydrolases"/>
    <property type="match status" value="1"/>
</dbReference>
<dbReference type="CDD" id="cd03225">
    <property type="entry name" value="ABC_cobalt_CbiO_domain1"/>
    <property type="match status" value="1"/>
</dbReference>
<evidence type="ECO:0000256" key="6">
    <source>
        <dbReference type="ARBA" id="ARBA00022840"/>
    </source>
</evidence>
<dbReference type="FunFam" id="3.40.50.300:FF:000224">
    <property type="entry name" value="Energy-coupling factor transporter ATP-binding protein EcfA"/>
    <property type="match status" value="1"/>
</dbReference>